<keyword evidence="2 5" id="KW-0547">Nucleotide-binding</keyword>
<dbReference type="Gene3D" id="1.10.10.10">
    <property type="entry name" value="Winged helix-like DNA-binding domain superfamily/Winged helix DNA-binding domain"/>
    <property type="match status" value="1"/>
</dbReference>
<dbReference type="Pfam" id="PF09397">
    <property type="entry name" value="FtsK_gamma"/>
    <property type="match status" value="1"/>
</dbReference>
<evidence type="ECO:0000256" key="3">
    <source>
        <dbReference type="ARBA" id="ARBA00022840"/>
    </source>
</evidence>
<dbReference type="PROSITE" id="PS50901">
    <property type="entry name" value="FTSK"/>
    <property type="match status" value="1"/>
</dbReference>
<proteinExistence type="inferred from homology"/>
<keyword evidence="7" id="KW-0472">Membrane</keyword>
<dbReference type="SMART" id="SM00382">
    <property type="entry name" value="AAA"/>
    <property type="match status" value="1"/>
</dbReference>
<feature type="compositionally biased region" description="Basic and acidic residues" evidence="6">
    <location>
        <begin position="424"/>
        <end position="438"/>
    </location>
</feature>
<dbReference type="InterPro" id="IPR050206">
    <property type="entry name" value="FtsK/SpoIIIE/SftA"/>
</dbReference>
<dbReference type="PANTHER" id="PTHR22683:SF41">
    <property type="entry name" value="DNA TRANSLOCASE FTSK"/>
    <property type="match status" value="1"/>
</dbReference>
<dbReference type="SUPFAM" id="SSF46785">
    <property type="entry name" value="Winged helix' DNA-binding domain"/>
    <property type="match status" value="1"/>
</dbReference>
<dbReference type="Proteomes" id="UP001595979">
    <property type="component" value="Unassembled WGS sequence"/>
</dbReference>
<feature type="transmembrane region" description="Helical" evidence="7">
    <location>
        <begin position="63"/>
        <end position="83"/>
    </location>
</feature>
<dbReference type="Pfam" id="PF01580">
    <property type="entry name" value="FtsK_SpoIIIE"/>
    <property type="match status" value="1"/>
</dbReference>
<reference evidence="10" key="1">
    <citation type="journal article" date="2019" name="Int. J. Syst. Evol. Microbiol.">
        <title>The Global Catalogue of Microorganisms (GCM) 10K type strain sequencing project: providing services to taxonomists for standard genome sequencing and annotation.</title>
        <authorList>
            <consortium name="The Broad Institute Genomics Platform"/>
            <consortium name="The Broad Institute Genome Sequencing Center for Infectious Disease"/>
            <person name="Wu L."/>
            <person name="Ma J."/>
        </authorList>
    </citation>
    <scope>NUCLEOTIDE SEQUENCE [LARGE SCALE GENOMIC DNA]</scope>
    <source>
        <strain evidence="10">CGMCC 1.15053</strain>
    </source>
</reference>
<evidence type="ECO:0000259" key="8">
    <source>
        <dbReference type="PROSITE" id="PS50901"/>
    </source>
</evidence>
<organism evidence="9 10">
    <name type="scientific">Deinococcus petrolearius</name>
    <dbReference type="NCBI Taxonomy" id="1751295"/>
    <lineage>
        <taxon>Bacteria</taxon>
        <taxon>Thermotogati</taxon>
        <taxon>Deinococcota</taxon>
        <taxon>Deinococci</taxon>
        <taxon>Deinococcales</taxon>
        <taxon>Deinococcaceae</taxon>
        <taxon>Deinococcus</taxon>
    </lineage>
</organism>
<dbReference type="InterPro" id="IPR002543">
    <property type="entry name" value="FtsK_dom"/>
</dbReference>
<dbReference type="InterPro" id="IPR027417">
    <property type="entry name" value="P-loop_NTPase"/>
</dbReference>
<dbReference type="PANTHER" id="PTHR22683">
    <property type="entry name" value="SPORULATION PROTEIN RELATED"/>
    <property type="match status" value="1"/>
</dbReference>
<feature type="region of interest" description="Disordered" evidence="6">
    <location>
        <begin position="529"/>
        <end position="565"/>
    </location>
</feature>
<keyword evidence="10" id="KW-1185">Reference proteome</keyword>
<dbReference type="SMART" id="SM00843">
    <property type="entry name" value="Ftsk_gamma"/>
    <property type="match status" value="1"/>
</dbReference>
<feature type="compositionally biased region" description="Low complexity" evidence="6">
    <location>
        <begin position="440"/>
        <end position="454"/>
    </location>
</feature>
<feature type="transmembrane region" description="Helical" evidence="7">
    <location>
        <begin position="124"/>
        <end position="151"/>
    </location>
</feature>
<name>A0ABW1DHS3_9DEIO</name>
<dbReference type="RefSeq" id="WP_380048169.1">
    <property type="nucleotide sequence ID" value="NZ_JBHSOH010000006.1"/>
</dbReference>
<evidence type="ECO:0000256" key="5">
    <source>
        <dbReference type="PROSITE-ProRule" id="PRU00289"/>
    </source>
</evidence>
<comment type="caution">
    <text evidence="9">The sequence shown here is derived from an EMBL/GenBank/DDBJ whole genome shotgun (WGS) entry which is preliminary data.</text>
</comment>
<dbReference type="Pfam" id="PF17854">
    <property type="entry name" value="FtsK_alpha"/>
    <property type="match status" value="1"/>
</dbReference>
<protein>
    <submittedName>
        <fullName evidence="9">DNA translocase FtsK</fullName>
    </submittedName>
</protein>
<evidence type="ECO:0000313" key="9">
    <source>
        <dbReference type="EMBL" id="MFC5848288.1"/>
    </source>
</evidence>
<keyword evidence="3 5" id="KW-0067">ATP-binding</keyword>
<evidence type="ECO:0000256" key="6">
    <source>
        <dbReference type="SAM" id="MobiDB-lite"/>
    </source>
</evidence>
<comment type="similarity">
    <text evidence="1">Belongs to the FtsK/SpoIIIE/SftA family.</text>
</comment>
<dbReference type="Gene3D" id="3.40.50.300">
    <property type="entry name" value="P-loop containing nucleotide triphosphate hydrolases"/>
    <property type="match status" value="1"/>
</dbReference>
<dbReference type="InterPro" id="IPR018541">
    <property type="entry name" value="Ftsk_gamma"/>
</dbReference>
<evidence type="ECO:0000256" key="1">
    <source>
        <dbReference type="ARBA" id="ARBA00006474"/>
    </source>
</evidence>
<dbReference type="InterPro" id="IPR041027">
    <property type="entry name" value="FtsK_alpha"/>
</dbReference>
<feature type="region of interest" description="Disordered" evidence="6">
    <location>
        <begin position="405"/>
        <end position="493"/>
    </location>
</feature>
<dbReference type="SUPFAM" id="SSF52540">
    <property type="entry name" value="P-loop containing nucleoside triphosphate hydrolases"/>
    <property type="match status" value="1"/>
</dbReference>
<keyword evidence="4" id="KW-0238">DNA-binding</keyword>
<keyword evidence="7" id="KW-1133">Transmembrane helix</keyword>
<feature type="domain" description="FtsK" evidence="8">
    <location>
        <begin position="728"/>
        <end position="919"/>
    </location>
</feature>
<feature type="compositionally biased region" description="Pro residues" evidence="6">
    <location>
        <begin position="535"/>
        <end position="549"/>
    </location>
</feature>
<sequence length="1072" mass="114357">MAKAVKARKAAPQASRFDGEALGLVLFALGIFLAVTVLAPATAPDDNTGPGVMDRARGFLLGWLGWGAYALPVVPVAYGALVFVGRGVRGLTRRVLGGVVVVLALLALHEVVRPGEAGQLAALAIGPLAGAVGYVAALLPLVVLTLGLEIMLRYAPLTLLKSFFRWLSVLAGGAGTRAQGLIEARQGGRDSARARQDARMGFAAGLRDLGELRRLYPQDTVLERQWEDMRAAQRSLRGQDEEGLGGLAHDLENWEAMTRQYVAGAARDLRAVIAAEATPAGAEAEAMQKELTAGRHELSVPLGSTQASGELEVLRRRAVQDLQRLAFRAGRLERERQAAEKALDKPDVTVLGREAGAQRTRAEGWSELQTEWSAWAQQARDYPGWPDLAAAYDRAPTEAAGALAQALRTRPADTLADRSGWQARLEDRPDHLPGERKTVPSPAAAPLRAASTTAPRPPVLDFDFAPGEPTSQADLPTGAAHPTPVPVTPTPGRRTVFQAAAPAAPLGSLEALEADDLDWDDEEDMPFGPAVRAGGPPPRAAMSPRPTPHAAPWESADPEPRAPRVTAAGSRTPAVAVAPARPVPQPGALPLALPQNSLLDPVPPAAVNTTALDVSARQRAGLIDETLRHFGLSARVVDFARGPTVTRYEIEPAPGEKISRIASLSNDLARALAVGGVRVEAPVPGKSVIGLEVPNAEREPVTFHQAADAPTFRATRAKLPIILGKSIDGELMVGDLAKMPHLLVAGSTGSGKSVCVNTLITSLLFKYLPTELRFLMIDPKMVELTPYDGIPHLVRGVVTNPVDAAGVLLGAVAHMERRYKMMSQAGAKNLEQYNAKMRQVGEVELPHLVIIIDELADLMITSPKEVESAIMRLAQMARATGMHLILATQRPSVDILTSLIKVNVPARIAFAVSSSHDSRTILDSVGAERLTGMGDMLFYQPGLIKPVRLQGPYISENESARITENLRRQVFEDDFVEAYGTDFDGGVEASGPGVGGSNMDFSDPLLRQAAQICIEEGQGSVSRLQRRLSVGHARAGKLMDLLEAMGIVSKHQGSKPREVLIGEAQLPEFFGR</sequence>
<evidence type="ECO:0000313" key="10">
    <source>
        <dbReference type="Proteomes" id="UP001595979"/>
    </source>
</evidence>
<dbReference type="Gene3D" id="3.30.980.40">
    <property type="match status" value="1"/>
</dbReference>
<evidence type="ECO:0000256" key="2">
    <source>
        <dbReference type="ARBA" id="ARBA00022741"/>
    </source>
</evidence>
<evidence type="ECO:0000256" key="4">
    <source>
        <dbReference type="ARBA" id="ARBA00023125"/>
    </source>
</evidence>
<evidence type="ECO:0000256" key="7">
    <source>
        <dbReference type="SAM" id="Phobius"/>
    </source>
</evidence>
<gene>
    <name evidence="9" type="ORF">ACFPQ6_08180</name>
</gene>
<feature type="binding site" evidence="5">
    <location>
        <begin position="746"/>
        <end position="753"/>
    </location>
    <ligand>
        <name>ATP</name>
        <dbReference type="ChEBI" id="CHEBI:30616"/>
    </ligand>
</feature>
<feature type="transmembrane region" description="Helical" evidence="7">
    <location>
        <begin position="21"/>
        <end position="43"/>
    </location>
</feature>
<dbReference type="InterPro" id="IPR036388">
    <property type="entry name" value="WH-like_DNA-bd_sf"/>
</dbReference>
<dbReference type="EMBL" id="JBHSOH010000006">
    <property type="protein sequence ID" value="MFC5848288.1"/>
    <property type="molecule type" value="Genomic_DNA"/>
</dbReference>
<accession>A0ABW1DHS3</accession>
<keyword evidence="7" id="KW-0812">Transmembrane</keyword>
<dbReference type="InterPro" id="IPR036390">
    <property type="entry name" value="WH_DNA-bd_sf"/>
</dbReference>
<dbReference type="InterPro" id="IPR003593">
    <property type="entry name" value="AAA+_ATPase"/>
</dbReference>